<feature type="region of interest" description="Disordered" evidence="1">
    <location>
        <begin position="1"/>
        <end position="30"/>
    </location>
</feature>
<evidence type="ECO:0000313" key="3">
    <source>
        <dbReference type="Proteomes" id="UP000245119"/>
    </source>
</evidence>
<comment type="caution">
    <text evidence="2">The sequence shown here is derived from an EMBL/GenBank/DDBJ whole genome shotgun (WGS) entry which is preliminary data.</text>
</comment>
<sequence length="186" mass="20338">MVSAKGEEEDSSHHLDKRQSVYNSKDSSDLAGSWCYQCKDATSNDSACAVGSFLLSSQATARSRIARNEHGIRGNGIVNCGVWFEYCMIQEIFLGAKNGSSSFSRDCSDGKQFSFDVKNIQKEYSSIDNRTRCWFDAHLKGQVCLSLCQGDFCNGPVYPTASSASQTFSKSCVLALLIVLFCASLV</sequence>
<reference evidence="2 3" key="1">
    <citation type="submission" date="2018-04" db="EMBL/GenBank/DDBJ databases">
        <title>The genome of golden apple snail Pomacea canaliculata provides insight into stress tolerance and invasive adaptation.</title>
        <authorList>
            <person name="Liu C."/>
            <person name="Liu B."/>
            <person name="Ren Y."/>
            <person name="Zhang Y."/>
            <person name="Wang H."/>
            <person name="Li S."/>
            <person name="Jiang F."/>
            <person name="Yin L."/>
            <person name="Zhang G."/>
            <person name="Qian W."/>
            <person name="Fan W."/>
        </authorList>
    </citation>
    <scope>NUCLEOTIDE SEQUENCE [LARGE SCALE GENOMIC DNA]</scope>
    <source>
        <strain evidence="2">SZHN2017</strain>
        <tissue evidence="2">Muscle</tissue>
    </source>
</reference>
<evidence type="ECO:0000313" key="2">
    <source>
        <dbReference type="EMBL" id="PVD36611.1"/>
    </source>
</evidence>
<gene>
    <name evidence="2" type="ORF">C0Q70_03596</name>
</gene>
<organism evidence="2 3">
    <name type="scientific">Pomacea canaliculata</name>
    <name type="common">Golden apple snail</name>
    <dbReference type="NCBI Taxonomy" id="400727"/>
    <lineage>
        <taxon>Eukaryota</taxon>
        <taxon>Metazoa</taxon>
        <taxon>Spiralia</taxon>
        <taxon>Lophotrochozoa</taxon>
        <taxon>Mollusca</taxon>
        <taxon>Gastropoda</taxon>
        <taxon>Caenogastropoda</taxon>
        <taxon>Architaenioglossa</taxon>
        <taxon>Ampullarioidea</taxon>
        <taxon>Ampullariidae</taxon>
        <taxon>Pomacea</taxon>
    </lineage>
</organism>
<name>A0A2T7PT61_POMCA</name>
<proteinExistence type="predicted"/>
<dbReference type="EMBL" id="PZQS01000002">
    <property type="protein sequence ID" value="PVD36611.1"/>
    <property type="molecule type" value="Genomic_DNA"/>
</dbReference>
<evidence type="ECO:0000256" key="1">
    <source>
        <dbReference type="SAM" id="MobiDB-lite"/>
    </source>
</evidence>
<dbReference type="OrthoDB" id="6132840at2759"/>
<dbReference type="AlphaFoldDB" id="A0A2T7PT61"/>
<accession>A0A2T7PT61</accession>
<keyword evidence="3" id="KW-1185">Reference proteome</keyword>
<protein>
    <submittedName>
        <fullName evidence="2">Uncharacterized protein</fullName>
    </submittedName>
</protein>
<dbReference type="Proteomes" id="UP000245119">
    <property type="component" value="Linkage Group LG2"/>
</dbReference>